<dbReference type="PROSITE" id="PS01330">
    <property type="entry name" value="PABS_1"/>
    <property type="match status" value="1"/>
</dbReference>
<dbReference type="CDD" id="cd02440">
    <property type="entry name" value="AdoMet_MTases"/>
    <property type="match status" value="1"/>
</dbReference>
<sequence length="218" mass="25175">MRNNYDKIASMYDLLSRMVFGRAQVKAQIALLPYIEKGNRILIIGGGTGWVLEELTKLFPSGLQITYVEISANMLELSKQRNVGENEVVFIQSAIENCQFNAASFDIIFTAFLFDNFKEDKGRTVFTLLNNWLNPSGRWLYIDFQYTDTHGWWQRIMLQSMLLFFRFVSKVEATHLVDMTVLFRNAGYEVLFKTERYKGFIGAIVYRKLAVNNDAVSA</sequence>
<keyword evidence="2" id="KW-0489">Methyltransferase</keyword>
<comment type="caution">
    <text evidence="2">The sequence shown here is derived from an EMBL/GenBank/DDBJ whole genome shotgun (WGS) entry which is preliminary data.</text>
</comment>
<keyword evidence="2" id="KW-0808">Transferase</keyword>
<accession>A0A2W2BBM2</accession>
<dbReference type="SUPFAM" id="SSF53335">
    <property type="entry name" value="S-adenosyl-L-methionine-dependent methyltransferases"/>
    <property type="match status" value="1"/>
</dbReference>
<feature type="domain" description="Methyltransferase" evidence="1">
    <location>
        <begin position="41"/>
        <end position="137"/>
    </location>
</feature>
<organism evidence="2 3">
    <name type="scientific">Taibaiella soli</name>
    <dbReference type="NCBI Taxonomy" id="1649169"/>
    <lineage>
        <taxon>Bacteria</taxon>
        <taxon>Pseudomonadati</taxon>
        <taxon>Bacteroidota</taxon>
        <taxon>Chitinophagia</taxon>
        <taxon>Chitinophagales</taxon>
        <taxon>Chitinophagaceae</taxon>
        <taxon>Taibaiella</taxon>
    </lineage>
</organism>
<gene>
    <name evidence="2" type="ORF">DN068_07760</name>
</gene>
<dbReference type="InterPro" id="IPR041698">
    <property type="entry name" value="Methyltransf_25"/>
</dbReference>
<keyword evidence="3" id="KW-1185">Reference proteome</keyword>
<dbReference type="Proteomes" id="UP000248745">
    <property type="component" value="Unassembled WGS sequence"/>
</dbReference>
<reference evidence="2 3" key="1">
    <citation type="submission" date="2018-06" db="EMBL/GenBank/DDBJ databases">
        <title>Mucibacter soli gen. nov., sp. nov., a new member of the family Chitinophagaceae producing mucin.</title>
        <authorList>
            <person name="Kim M.-K."/>
            <person name="Park S."/>
            <person name="Kim T.-S."/>
            <person name="Joung Y."/>
            <person name="Han J.-H."/>
            <person name="Kim S.B."/>
        </authorList>
    </citation>
    <scope>NUCLEOTIDE SEQUENCE [LARGE SCALE GENOMIC DNA]</scope>
    <source>
        <strain evidence="2 3">R1-15</strain>
    </source>
</reference>
<proteinExistence type="predicted"/>
<dbReference type="GO" id="GO:0008168">
    <property type="term" value="F:methyltransferase activity"/>
    <property type="evidence" value="ECO:0007669"/>
    <property type="project" value="UniProtKB-KW"/>
</dbReference>
<dbReference type="OrthoDB" id="836632at2"/>
<protein>
    <submittedName>
        <fullName evidence="2">Methyltransferase type 12</fullName>
    </submittedName>
</protein>
<dbReference type="Pfam" id="PF13649">
    <property type="entry name" value="Methyltransf_25"/>
    <property type="match status" value="1"/>
</dbReference>
<name>A0A2W2BBM2_9BACT</name>
<evidence type="ECO:0000313" key="2">
    <source>
        <dbReference type="EMBL" id="PZF73609.1"/>
    </source>
</evidence>
<dbReference type="Gene3D" id="3.40.50.150">
    <property type="entry name" value="Vaccinia Virus protein VP39"/>
    <property type="match status" value="1"/>
</dbReference>
<dbReference type="RefSeq" id="WP_110998335.1">
    <property type="nucleotide sequence ID" value="NZ_QKTW01000011.1"/>
</dbReference>
<dbReference type="InterPro" id="IPR029063">
    <property type="entry name" value="SAM-dependent_MTases_sf"/>
</dbReference>
<dbReference type="InterPro" id="IPR030373">
    <property type="entry name" value="PABS_CS"/>
</dbReference>
<dbReference type="AlphaFoldDB" id="A0A2W2BBM2"/>
<dbReference type="EMBL" id="QKTW01000011">
    <property type="protein sequence ID" value="PZF73609.1"/>
    <property type="molecule type" value="Genomic_DNA"/>
</dbReference>
<evidence type="ECO:0000313" key="3">
    <source>
        <dbReference type="Proteomes" id="UP000248745"/>
    </source>
</evidence>
<evidence type="ECO:0000259" key="1">
    <source>
        <dbReference type="Pfam" id="PF13649"/>
    </source>
</evidence>
<dbReference type="GO" id="GO:0032259">
    <property type="term" value="P:methylation"/>
    <property type="evidence" value="ECO:0007669"/>
    <property type="project" value="UniProtKB-KW"/>
</dbReference>